<organism evidence="2 3">
    <name type="scientific">Armillaria solidipes</name>
    <dbReference type="NCBI Taxonomy" id="1076256"/>
    <lineage>
        <taxon>Eukaryota</taxon>
        <taxon>Fungi</taxon>
        <taxon>Dikarya</taxon>
        <taxon>Basidiomycota</taxon>
        <taxon>Agaricomycotina</taxon>
        <taxon>Agaricomycetes</taxon>
        <taxon>Agaricomycetidae</taxon>
        <taxon>Agaricales</taxon>
        <taxon>Marasmiineae</taxon>
        <taxon>Physalacriaceae</taxon>
        <taxon>Armillaria</taxon>
    </lineage>
</organism>
<sequence>EHWGLPSLEQSENMRKELDENHPHLLVTTDPGIVKRFIEGYKKDISFRNRYMETVHNPVKELTPSHFHKADNRLLYFTNADWQLRLCVPASMVTYILNWVHSSPFEGAHEG</sequence>
<evidence type="ECO:0000256" key="1">
    <source>
        <dbReference type="SAM" id="MobiDB-lite"/>
    </source>
</evidence>
<reference evidence="3" key="1">
    <citation type="journal article" date="2017" name="Nat. Ecol. Evol.">
        <title>Genome expansion and lineage-specific genetic innovations in the forest pathogenic fungi Armillaria.</title>
        <authorList>
            <person name="Sipos G."/>
            <person name="Prasanna A.N."/>
            <person name="Walter M.C."/>
            <person name="O'Connor E."/>
            <person name="Balint B."/>
            <person name="Krizsan K."/>
            <person name="Kiss B."/>
            <person name="Hess J."/>
            <person name="Varga T."/>
            <person name="Slot J."/>
            <person name="Riley R."/>
            <person name="Boka B."/>
            <person name="Rigling D."/>
            <person name="Barry K."/>
            <person name="Lee J."/>
            <person name="Mihaltcheva S."/>
            <person name="LaButti K."/>
            <person name="Lipzen A."/>
            <person name="Waldron R."/>
            <person name="Moloney N.M."/>
            <person name="Sperisen C."/>
            <person name="Kredics L."/>
            <person name="Vagvoelgyi C."/>
            <person name="Patrignani A."/>
            <person name="Fitzpatrick D."/>
            <person name="Nagy I."/>
            <person name="Doyle S."/>
            <person name="Anderson J.B."/>
            <person name="Grigoriev I.V."/>
            <person name="Gueldener U."/>
            <person name="Muensterkoetter M."/>
            <person name="Nagy L.G."/>
        </authorList>
    </citation>
    <scope>NUCLEOTIDE SEQUENCE [LARGE SCALE GENOMIC DNA]</scope>
    <source>
        <strain evidence="3">28-4</strain>
    </source>
</reference>
<dbReference type="STRING" id="1076256.A0A2H3ANF7"/>
<dbReference type="Proteomes" id="UP000218334">
    <property type="component" value="Unassembled WGS sequence"/>
</dbReference>
<dbReference type="EMBL" id="KZ293488">
    <property type="protein sequence ID" value="PBK60369.1"/>
    <property type="molecule type" value="Genomic_DNA"/>
</dbReference>
<gene>
    <name evidence="2" type="ORF">ARMSODRAFT_855517</name>
</gene>
<feature type="non-terminal residue" evidence="2">
    <location>
        <position position="1"/>
    </location>
</feature>
<evidence type="ECO:0000313" key="3">
    <source>
        <dbReference type="Proteomes" id="UP000218334"/>
    </source>
</evidence>
<dbReference type="AlphaFoldDB" id="A0A2H3ANF7"/>
<evidence type="ECO:0000313" key="2">
    <source>
        <dbReference type="EMBL" id="PBK60369.1"/>
    </source>
</evidence>
<name>A0A2H3ANF7_9AGAR</name>
<feature type="non-terminal residue" evidence="2">
    <location>
        <position position="111"/>
    </location>
</feature>
<protein>
    <submittedName>
        <fullName evidence="2">Uncharacterized protein</fullName>
    </submittedName>
</protein>
<proteinExistence type="predicted"/>
<feature type="compositionally biased region" description="Basic and acidic residues" evidence="1">
    <location>
        <begin position="12"/>
        <end position="22"/>
    </location>
</feature>
<accession>A0A2H3ANF7</accession>
<feature type="region of interest" description="Disordered" evidence="1">
    <location>
        <begin position="1"/>
        <end position="22"/>
    </location>
</feature>
<keyword evidence="3" id="KW-1185">Reference proteome</keyword>